<gene>
    <name evidence="1" type="ORF">ACTIVE_0365</name>
</gene>
<keyword evidence="2" id="KW-1185">Reference proteome</keyword>
<protein>
    <submittedName>
        <fullName evidence="1">Uncharacterized protein</fullName>
    </submittedName>
</protein>
<dbReference type="Proteomes" id="UP000501240">
    <property type="component" value="Chromosome"/>
</dbReference>
<evidence type="ECO:0000313" key="1">
    <source>
        <dbReference type="EMBL" id="QKG18731.1"/>
    </source>
</evidence>
<proteinExistence type="predicted"/>
<dbReference type="AlphaFoldDB" id="A0A7D3VT43"/>
<dbReference type="EMBL" id="CP053892">
    <property type="protein sequence ID" value="QKG18731.1"/>
    <property type="molecule type" value="Genomic_DNA"/>
</dbReference>
<sequence length="25" mass="2825">MTSVRFTNWLLEKLYPGFAPASPQA</sequence>
<organism evidence="1 2">
    <name type="scientific">Actinomadura verrucosospora</name>
    <dbReference type="NCBI Taxonomy" id="46165"/>
    <lineage>
        <taxon>Bacteria</taxon>
        <taxon>Bacillati</taxon>
        <taxon>Actinomycetota</taxon>
        <taxon>Actinomycetes</taxon>
        <taxon>Streptosporangiales</taxon>
        <taxon>Thermomonosporaceae</taxon>
        <taxon>Actinomadura</taxon>
    </lineage>
</organism>
<reference evidence="1 2" key="1">
    <citation type="submission" date="2020-05" db="EMBL/GenBank/DDBJ databases">
        <title>Actinomadura verrucosospora NRRL-B18236 (PFL_A860) Genome sequencing and assembly.</title>
        <authorList>
            <person name="Samborskyy M."/>
        </authorList>
    </citation>
    <scope>NUCLEOTIDE SEQUENCE [LARGE SCALE GENOMIC DNA]</scope>
    <source>
        <strain evidence="1 2">NRRL:B18236</strain>
    </source>
</reference>
<accession>A0A7D3VT43</accession>
<name>A0A7D3VT43_ACTVE</name>
<evidence type="ECO:0000313" key="2">
    <source>
        <dbReference type="Proteomes" id="UP000501240"/>
    </source>
</evidence>